<dbReference type="SUPFAM" id="SSF52540">
    <property type="entry name" value="P-loop containing nucleoside triphosphate hydrolases"/>
    <property type="match status" value="1"/>
</dbReference>
<dbReference type="InterPro" id="IPR014001">
    <property type="entry name" value="Helicase_ATP-bd"/>
</dbReference>
<evidence type="ECO:0000256" key="9">
    <source>
        <dbReference type="SAM" id="MobiDB-lite"/>
    </source>
</evidence>
<dbReference type="OrthoDB" id="6426489at2759"/>
<feature type="domain" description="DEAD-box RNA helicase Q" evidence="12">
    <location>
        <begin position="93"/>
        <end position="121"/>
    </location>
</feature>
<keyword evidence="3 8" id="KW-0378">Hydrolase</keyword>
<dbReference type="InterPro" id="IPR011545">
    <property type="entry name" value="DEAD/DEAH_box_helicase_dom"/>
</dbReference>
<evidence type="ECO:0000256" key="5">
    <source>
        <dbReference type="ARBA" id="ARBA00022840"/>
    </source>
</evidence>
<dbReference type="GO" id="GO:0016787">
    <property type="term" value="F:hydrolase activity"/>
    <property type="evidence" value="ECO:0007669"/>
    <property type="project" value="UniProtKB-KW"/>
</dbReference>
<protein>
    <recommendedName>
        <fullName evidence="1">RNA helicase</fullName>
        <ecNumber evidence="1">3.6.4.13</ecNumber>
    </recommendedName>
</protein>
<dbReference type="CDD" id="cd18787">
    <property type="entry name" value="SF2_C_DEAD"/>
    <property type="match status" value="1"/>
</dbReference>
<evidence type="ECO:0000256" key="1">
    <source>
        <dbReference type="ARBA" id="ARBA00012552"/>
    </source>
</evidence>
<feature type="region of interest" description="Disordered" evidence="9">
    <location>
        <begin position="481"/>
        <end position="540"/>
    </location>
</feature>
<dbReference type="SMART" id="SM00490">
    <property type="entry name" value="HELICc"/>
    <property type="match status" value="1"/>
</dbReference>
<feature type="short sequence motif" description="Q motif" evidence="7">
    <location>
        <begin position="93"/>
        <end position="121"/>
    </location>
</feature>
<dbReference type="PANTHER" id="PTHR47958">
    <property type="entry name" value="ATP-DEPENDENT RNA HELICASE DBP3"/>
    <property type="match status" value="1"/>
</dbReference>
<comment type="catalytic activity">
    <reaction evidence="6">
        <text>ATP + H2O = ADP + phosphate + H(+)</text>
        <dbReference type="Rhea" id="RHEA:13065"/>
        <dbReference type="ChEBI" id="CHEBI:15377"/>
        <dbReference type="ChEBI" id="CHEBI:15378"/>
        <dbReference type="ChEBI" id="CHEBI:30616"/>
        <dbReference type="ChEBI" id="CHEBI:43474"/>
        <dbReference type="ChEBI" id="CHEBI:456216"/>
        <dbReference type="EC" id="3.6.4.13"/>
    </reaction>
</comment>
<feature type="non-terminal residue" evidence="13">
    <location>
        <position position="546"/>
    </location>
</feature>
<feature type="compositionally biased region" description="Low complexity" evidence="9">
    <location>
        <begin position="1"/>
        <end position="20"/>
    </location>
</feature>
<name>A0A087TZ96_STEMI</name>
<keyword evidence="5 8" id="KW-0067">ATP-binding</keyword>
<feature type="domain" description="Helicase C-terminal" evidence="11">
    <location>
        <begin position="327"/>
        <end position="474"/>
    </location>
</feature>
<evidence type="ECO:0000259" key="10">
    <source>
        <dbReference type="PROSITE" id="PS51192"/>
    </source>
</evidence>
<gene>
    <name evidence="13" type="ORF">X975_19352</name>
</gene>
<feature type="compositionally biased region" description="Basic and acidic residues" evidence="9">
    <location>
        <begin position="501"/>
        <end position="531"/>
    </location>
</feature>
<dbReference type="PROSITE" id="PS51195">
    <property type="entry name" value="Q_MOTIF"/>
    <property type="match status" value="1"/>
</dbReference>
<dbReference type="STRING" id="407821.A0A087TZ96"/>
<dbReference type="SMART" id="SM00487">
    <property type="entry name" value="DEXDc"/>
    <property type="match status" value="1"/>
</dbReference>
<dbReference type="PROSITE" id="PS51192">
    <property type="entry name" value="HELICASE_ATP_BIND_1"/>
    <property type="match status" value="1"/>
</dbReference>
<dbReference type="InterPro" id="IPR014014">
    <property type="entry name" value="RNA_helicase_DEAD_Q_motif"/>
</dbReference>
<dbReference type="InterPro" id="IPR001650">
    <property type="entry name" value="Helicase_C-like"/>
</dbReference>
<dbReference type="Proteomes" id="UP000054359">
    <property type="component" value="Unassembled WGS sequence"/>
</dbReference>
<dbReference type="EC" id="3.6.4.13" evidence="1"/>
<reference evidence="13 14" key="1">
    <citation type="submission" date="2013-11" db="EMBL/GenBank/DDBJ databases">
        <title>Genome sequencing of Stegodyphus mimosarum.</title>
        <authorList>
            <person name="Bechsgaard J."/>
        </authorList>
    </citation>
    <scope>NUCLEOTIDE SEQUENCE [LARGE SCALE GENOMIC DNA]</scope>
</reference>
<organism evidence="13 14">
    <name type="scientific">Stegodyphus mimosarum</name>
    <name type="common">African social velvet spider</name>
    <dbReference type="NCBI Taxonomy" id="407821"/>
    <lineage>
        <taxon>Eukaryota</taxon>
        <taxon>Metazoa</taxon>
        <taxon>Ecdysozoa</taxon>
        <taxon>Arthropoda</taxon>
        <taxon>Chelicerata</taxon>
        <taxon>Arachnida</taxon>
        <taxon>Araneae</taxon>
        <taxon>Araneomorphae</taxon>
        <taxon>Entelegynae</taxon>
        <taxon>Eresoidea</taxon>
        <taxon>Eresidae</taxon>
        <taxon>Stegodyphus</taxon>
    </lineage>
</organism>
<evidence type="ECO:0000256" key="7">
    <source>
        <dbReference type="PROSITE-ProRule" id="PRU00552"/>
    </source>
</evidence>
<evidence type="ECO:0000256" key="3">
    <source>
        <dbReference type="ARBA" id="ARBA00022801"/>
    </source>
</evidence>
<dbReference type="FunFam" id="3.40.50.300:FF:000008">
    <property type="entry name" value="ATP-dependent RNA helicase RhlB"/>
    <property type="match status" value="1"/>
</dbReference>
<evidence type="ECO:0000256" key="8">
    <source>
        <dbReference type="RuleBase" id="RU000492"/>
    </source>
</evidence>
<evidence type="ECO:0000256" key="4">
    <source>
        <dbReference type="ARBA" id="ARBA00022806"/>
    </source>
</evidence>
<dbReference type="EMBL" id="KK117421">
    <property type="protein sequence ID" value="KFM70435.1"/>
    <property type="molecule type" value="Genomic_DNA"/>
</dbReference>
<dbReference type="InterPro" id="IPR027417">
    <property type="entry name" value="P-loop_NTPase"/>
</dbReference>
<dbReference type="GO" id="GO:0003676">
    <property type="term" value="F:nucleic acid binding"/>
    <property type="evidence" value="ECO:0007669"/>
    <property type="project" value="InterPro"/>
</dbReference>
<evidence type="ECO:0000256" key="6">
    <source>
        <dbReference type="ARBA" id="ARBA00047984"/>
    </source>
</evidence>
<sequence>MNRGRSFNRGNDSRGRSSFRGRGGQRGGNSFKGKMPGEGLKKARYDMETMQAVQKNFYCEHPNITNLSENDVEDYRNSLEITVRGREVPRPICDFYEGNFPDYISRALMEQKFEKPTSIQAQVWPIALSGRDLVGIAQTGSGKTLAYVLPAIVHIYNQPRVERGDGSIVLILAPTRELAQQIQAVCYDFGKSMNIRNCCVFGGAPKGPQLRDVERGAHICIATPGRLIDFIECGKLNLRNCTFLILDEADRMLDMGFEPQIRKIIEQIRPDRQTLMFSATWPREVQKLAEDFLIDYIQVNVGALQLSANHNIMQIVDVVDETEKDDKLNKLIQEIMTEKENKTIVFAETKKRVDELTRYMRRQGFPAMCIHGNKSQQERDWVLSEFRNGRSPILVATDVAARGLDVDDVKYVINVDFPNCSEDYIHRIGRTARSNNTGTAYTFFTFGNMKQAKDLVDVLKEANQTINPKLMDLVEMSKSFGGGRGGRRWGGRNNGGGRGFGRYEDKRHNNSSERRNFGNRNDKYSGSRDSNKFGSSGVKGTHKIFM</sequence>
<dbReference type="PROSITE" id="PS00039">
    <property type="entry name" value="DEAD_ATP_HELICASE"/>
    <property type="match status" value="1"/>
</dbReference>
<keyword evidence="2 8" id="KW-0547">Nucleotide-binding</keyword>
<dbReference type="Pfam" id="PF00270">
    <property type="entry name" value="DEAD"/>
    <property type="match status" value="1"/>
</dbReference>
<feature type="domain" description="Helicase ATP-binding" evidence="10">
    <location>
        <begin position="124"/>
        <end position="299"/>
    </location>
</feature>
<accession>A0A087TZ96</accession>
<dbReference type="GO" id="GO:0003724">
    <property type="term" value="F:RNA helicase activity"/>
    <property type="evidence" value="ECO:0007669"/>
    <property type="project" value="UniProtKB-EC"/>
</dbReference>
<evidence type="ECO:0000259" key="11">
    <source>
        <dbReference type="PROSITE" id="PS51194"/>
    </source>
</evidence>
<keyword evidence="14" id="KW-1185">Reference proteome</keyword>
<proteinExistence type="inferred from homology"/>
<dbReference type="OMA" id="SERDYVM"/>
<evidence type="ECO:0000259" key="12">
    <source>
        <dbReference type="PROSITE" id="PS51195"/>
    </source>
</evidence>
<keyword evidence="4 8" id="KW-0347">Helicase</keyword>
<evidence type="ECO:0000313" key="13">
    <source>
        <dbReference type="EMBL" id="KFM70435.1"/>
    </source>
</evidence>
<dbReference type="Pfam" id="PF00271">
    <property type="entry name" value="Helicase_C"/>
    <property type="match status" value="1"/>
</dbReference>
<dbReference type="AlphaFoldDB" id="A0A087TZ96"/>
<dbReference type="InterPro" id="IPR000629">
    <property type="entry name" value="RNA-helicase_DEAD-box_CS"/>
</dbReference>
<dbReference type="PROSITE" id="PS51194">
    <property type="entry name" value="HELICASE_CTER"/>
    <property type="match status" value="1"/>
</dbReference>
<dbReference type="FunFam" id="3.40.50.300:FF:000079">
    <property type="entry name" value="probable ATP-dependent RNA helicase DDX17"/>
    <property type="match status" value="1"/>
</dbReference>
<feature type="region of interest" description="Disordered" evidence="9">
    <location>
        <begin position="1"/>
        <end position="38"/>
    </location>
</feature>
<evidence type="ECO:0000313" key="14">
    <source>
        <dbReference type="Proteomes" id="UP000054359"/>
    </source>
</evidence>
<dbReference type="Gene3D" id="3.40.50.300">
    <property type="entry name" value="P-loop containing nucleotide triphosphate hydrolases"/>
    <property type="match status" value="2"/>
</dbReference>
<comment type="similarity">
    <text evidence="8">Belongs to the DEAD box helicase family.</text>
</comment>
<dbReference type="GO" id="GO:0005524">
    <property type="term" value="F:ATP binding"/>
    <property type="evidence" value="ECO:0007669"/>
    <property type="project" value="UniProtKB-KW"/>
</dbReference>
<evidence type="ECO:0000256" key="2">
    <source>
        <dbReference type="ARBA" id="ARBA00022741"/>
    </source>
</evidence>